<sequence>MNTESEFSNEIFIDYLKKLDVNNQKRMLFMIEAELTMFDDPDYNTNFGVYPNYQHIAFDKVVRNNYYKKYNSLYAHLCDGNFLIAPSDMIREQWKGLQIQFLDELNLKSSIFDHEFEMFKFGLKLKELRLRKGYPKVKLSQESGLSVRKITQLEDFGFISKVSDISQYVLDGLKMNLNLNLAPQMLKAIK</sequence>
<reference evidence="1 2" key="1">
    <citation type="submission" date="2017-05" db="EMBL/GenBank/DDBJ databases">
        <authorList>
            <person name="Varghese N."/>
            <person name="Submissions S."/>
        </authorList>
    </citation>
    <scope>NUCLEOTIDE SEQUENCE [LARGE SCALE GENOMIC DNA]</scope>
    <source>
        <strain evidence="1 2">DSM 28214</strain>
    </source>
</reference>
<protein>
    <recommendedName>
        <fullName evidence="3">HTH cro/C1-type domain-containing protein</fullName>
    </recommendedName>
</protein>
<evidence type="ECO:0000313" key="2">
    <source>
        <dbReference type="Proteomes" id="UP001157960"/>
    </source>
</evidence>
<gene>
    <name evidence="1" type="ORF">SAMN06264346_104195</name>
</gene>
<evidence type="ECO:0008006" key="3">
    <source>
        <dbReference type="Google" id="ProtNLM"/>
    </source>
</evidence>
<accession>A0ABY1NTT7</accession>
<dbReference type="RefSeq" id="WP_283421889.1">
    <property type="nucleotide sequence ID" value="NZ_FXTZ01000004.1"/>
</dbReference>
<evidence type="ECO:0000313" key="1">
    <source>
        <dbReference type="EMBL" id="SMP17993.1"/>
    </source>
</evidence>
<organism evidence="1 2">
    <name type="scientific">Chryseobacterium profundimaris</name>
    <dbReference type="NCBI Taxonomy" id="1387275"/>
    <lineage>
        <taxon>Bacteria</taxon>
        <taxon>Pseudomonadati</taxon>
        <taxon>Bacteroidota</taxon>
        <taxon>Flavobacteriia</taxon>
        <taxon>Flavobacteriales</taxon>
        <taxon>Weeksellaceae</taxon>
        <taxon>Chryseobacterium group</taxon>
        <taxon>Chryseobacterium</taxon>
    </lineage>
</organism>
<dbReference type="EMBL" id="FXTZ01000004">
    <property type="protein sequence ID" value="SMP17993.1"/>
    <property type="molecule type" value="Genomic_DNA"/>
</dbReference>
<comment type="caution">
    <text evidence="1">The sequence shown here is derived from an EMBL/GenBank/DDBJ whole genome shotgun (WGS) entry which is preliminary data.</text>
</comment>
<name>A0ABY1NTT7_9FLAO</name>
<proteinExistence type="predicted"/>
<dbReference type="Proteomes" id="UP001157960">
    <property type="component" value="Unassembled WGS sequence"/>
</dbReference>
<keyword evidence="2" id="KW-1185">Reference proteome</keyword>